<evidence type="ECO:0000256" key="2">
    <source>
        <dbReference type="ARBA" id="ARBA00022603"/>
    </source>
</evidence>
<dbReference type="InterPro" id="IPR014777">
    <property type="entry name" value="4pyrrole_Mease_sub1"/>
</dbReference>
<keyword evidence="2 7" id="KW-0489">Methyltransferase</keyword>
<proteinExistence type="predicted"/>
<dbReference type="NCBIfam" id="TIGR01469">
    <property type="entry name" value="cobA_cysG_Cterm"/>
    <property type="match status" value="1"/>
</dbReference>
<organism evidence="7 8">
    <name type="scientific">Salicibibacter kimchii</name>
    <dbReference type="NCBI Taxonomy" id="2099786"/>
    <lineage>
        <taxon>Bacteria</taxon>
        <taxon>Bacillati</taxon>
        <taxon>Bacillota</taxon>
        <taxon>Bacilli</taxon>
        <taxon>Bacillales</taxon>
        <taxon>Bacillaceae</taxon>
        <taxon>Salicibibacter</taxon>
    </lineage>
</organism>
<evidence type="ECO:0000256" key="3">
    <source>
        <dbReference type="ARBA" id="ARBA00022679"/>
    </source>
</evidence>
<evidence type="ECO:0000256" key="5">
    <source>
        <dbReference type="ARBA" id="ARBA00023244"/>
    </source>
</evidence>
<dbReference type="NCBIfam" id="NF004790">
    <property type="entry name" value="PRK06136.1"/>
    <property type="match status" value="1"/>
</dbReference>
<gene>
    <name evidence="7" type="primary">cobA</name>
    <name evidence="7" type="ORF">DT065_05735</name>
</gene>
<dbReference type="InterPro" id="IPR050161">
    <property type="entry name" value="Siro_Cobalamin_biosynth"/>
</dbReference>
<dbReference type="Gene3D" id="3.30.950.10">
    <property type="entry name" value="Methyltransferase, Cobalt-precorrin-4 Transmethylase, Domain 2"/>
    <property type="match status" value="1"/>
</dbReference>
<dbReference type="InterPro" id="IPR006366">
    <property type="entry name" value="CobA/CysG_C"/>
</dbReference>
<dbReference type="EC" id="2.1.1.107" evidence="1"/>
<dbReference type="OrthoDB" id="9815856at2"/>
<keyword evidence="5" id="KW-0627">Porphyrin biosynthesis</keyword>
<dbReference type="Proteomes" id="UP000252100">
    <property type="component" value="Chromosome"/>
</dbReference>
<evidence type="ECO:0000256" key="4">
    <source>
        <dbReference type="ARBA" id="ARBA00022691"/>
    </source>
</evidence>
<dbReference type="InterPro" id="IPR036108">
    <property type="entry name" value="4pyrrol_syn_uPrphyn_synt_sf"/>
</dbReference>
<dbReference type="AlphaFoldDB" id="A0A345BX89"/>
<evidence type="ECO:0000313" key="8">
    <source>
        <dbReference type="Proteomes" id="UP000252100"/>
    </source>
</evidence>
<feature type="domain" description="Tetrapyrrole methylase" evidence="6">
    <location>
        <begin position="5"/>
        <end position="211"/>
    </location>
</feature>
<dbReference type="CDD" id="cd11642">
    <property type="entry name" value="SUMT"/>
    <property type="match status" value="1"/>
</dbReference>
<evidence type="ECO:0000259" key="6">
    <source>
        <dbReference type="Pfam" id="PF00590"/>
    </source>
</evidence>
<keyword evidence="3 7" id="KW-0808">Transferase</keyword>
<accession>A0A345BX89</accession>
<keyword evidence="4" id="KW-0949">S-adenosyl-L-methionine</keyword>
<dbReference type="InterPro" id="IPR014776">
    <property type="entry name" value="4pyrrole_Mease_sub2"/>
</dbReference>
<dbReference type="GO" id="GO:0004852">
    <property type="term" value="F:uroporphyrinogen-III synthase activity"/>
    <property type="evidence" value="ECO:0007669"/>
    <property type="project" value="InterPro"/>
</dbReference>
<dbReference type="Gene3D" id="3.40.50.10090">
    <property type="match status" value="1"/>
</dbReference>
<evidence type="ECO:0000313" key="7">
    <source>
        <dbReference type="EMBL" id="AXF55570.1"/>
    </source>
</evidence>
<dbReference type="Pfam" id="PF00590">
    <property type="entry name" value="TP_methylase"/>
    <property type="match status" value="1"/>
</dbReference>
<dbReference type="InterPro" id="IPR035996">
    <property type="entry name" value="4pyrrol_Methylase_sf"/>
</dbReference>
<dbReference type="FunFam" id="3.40.1010.10:FF:000001">
    <property type="entry name" value="Siroheme synthase"/>
    <property type="match status" value="1"/>
</dbReference>
<dbReference type="KEGG" id="rue:DT065_05735"/>
<dbReference type="RefSeq" id="WP_114371618.1">
    <property type="nucleotide sequence ID" value="NZ_CP031092.1"/>
</dbReference>
<dbReference type="GO" id="GO:0019354">
    <property type="term" value="P:siroheme biosynthetic process"/>
    <property type="evidence" value="ECO:0007669"/>
    <property type="project" value="InterPro"/>
</dbReference>
<dbReference type="GO" id="GO:0032259">
    <property type="term" value="P:methylation"/>
    <property type="evidence" value="ECO:0007669"/>
    <property type="project" value="UniProtKB-KW"/>
</dbReference>
<dbReference type="PANTHER" id="PTHR45790:SF3">
    <property type="entry name" value="S-ADENOSYL-L-METHIONINE-DEPENDENT UROPORPHYRINOGEN III METHYLTRANSFERASE, CHLOROPLASTIC"/>
    <property type="match status" value="1"/>
</dbReference>
<keyword evidence="8" id="KW-1185">Reference proteome</keyword>
<name>A0A345BX89_9BACI</name>
<dbReference type="EMBL" id="CP031092">
    <property type="protein sequence ID" value="AXF55570.1"/>
    <property type="molecule type" value="Genomic_DNA"/>
</dbReference>
<sequence length="475" mass="51849">MIGSVAIVGAGPGDPGLVTEKGKALLERADVIVYDRLVHPLILEHTKEEAVRVYSGKIPRGHATRQSTIQAMLTRYARGGLFVVRLKGGDPGVFAHLGEEAEALRATGISYEVVPGLTAGLAGASYAGVPATYRSLSTSVAFVTGHARKEMPLTDVVLPRADTLIFYMGMHYLPFWLERLAREGWSTETPVVVVQWGTTAKQRTVSGTVMTIASEVEAERITNPALVIVGETARFQADLQWYEDLPLQGTSVLWAGEGVIDGEETGTERGETTRMLTRLGAHVFSYPGDVFTFNRDGIRVPLTAYQRVHFEDACSVGFFLQYWKDEGYDLRRLPAYVTGADAETEEALREFGLPPEEDGEPELTVGARVNNEGSYWQIVDRQPSKLKADVFSRLVADDWINMVLFTAPREVHALAGKLDEALAVWCADKTVVGVGVETRQLLQSLGVRVDRHADEANREALASLLSSSCAVVAAQ</sequence>
<evidence type="ECO:0000256" key="1">
    <source>
        <dbReference type="ARBA" id="ARBA00012162"/>
    </source>
</evidence>
<protein>
    <recommendedName>
        <fullName evidence="1">uroporphyrinogen-III C-methyltransferase</fullName>
        <ecNumber evidence="1">2.1.1.107</ecNumber>
    </recommendedName>
</protein>
<dbReference type="SUPFAM" id="SSF53790">
    <property type="entry name" value="Tetrapyrrole methylase"/>
    <property type="match status" value="1"/>
</dbReference>
<dbReference type="PANTHER" id="PTHR45790">
    <property type="entry name" value="SIROHEME SYNTHASE-RELATED"/>
    <property type="match status" value="1"/>
</dbReference>
<dbReference type="GO" id="GO:0004851">
    <property type="term" value="F:uroporphyrin-III C-methyltransferase activity"/>
    <property type="evidence" value="ECO:0007669"/>
    <property type="project" value="UniProtKB-EC"/>
</dbReference>
<dbReference type="InterPro" id="IPR000878">
    <property type="entry name" value="4pyrrol_Mease"/>
</dbReference>
<dbReference type="SUPFAM" id="SSF69618">
    <property type="entry name" value="HemD-like"/>
    <property type="match status" value="1"/>
</dbReference>
<reference evidence="7 8" key="1">
    <citation type="journal article" date="2018" name="J. Microbiol.">
        <title>Salicibibacter kimchii gen. nov., sp. nov., a moderately halophilic and alkalitolerant bacterium in the family Bacillaceae, isolated from kimchi.</title>
        <authorList>
            <person name="Jang J.Y."/>
            <person name="Oh Y.J."/>
            <person name="Lim S.K."/>
            <person name="Park H.K."/>
            <person name="Lee C."/>
            <person name="Kim J.Y."/>
            <person name="Lee M.A."/>
            <person name="Choi H.J."/>
        </authorList>
    </citation>
    <scope>NUCLEOTIDE SEQUENCE [LARGE SCALE GENOMIC DNA]</scope>
    <source>
        <strain evidence="7 8">NKC1-1</strain>
    </source>
</reference>
<dbReference type="Gene3D" id="3.40.1010.10">
    <property type="entry name" value="Cobalt-precorrin-4 Transmethylase, Domain 1"/>
    <property type="match status" value="1"/>
</dbReference>